<gene>
    <name evidence="1" type="ORF">DW016_15990</name>
</gene>
<dbReference type="AlphaFoldDB" id="A0A3E3JXY5"/>
<dbReference type="Proteomes" id="UP000261080">
    <property type="component" value="Unassembled WGS sequence"/>
</dbReference>
<name>A0A3E3JXY5_9FIRM</name>
<organism evidence="1 2">
    <name type="scientific">Sellimonas intestinalis</name>
    <dbReference type="NCBI Taxonomy" id="1653434"/>
    <lineage>
        <taxon>Bacteria</taxon>
        <taxon>Bacillati</taxon>
        <taxon>Bacillota</taxon>
        <taxon>Clostridia</taxon>
        <taxon>Lachnospirales</taxon>
        <taxon>Lachnospiraceae</taxon>
        <taxon>Sellimonas</taxon>
    </lineage>
</organism>
<proteinExistence type="predicted"/>
<comment type="caution">
    <text evidence="1">The sequence shown here is derived from an EMBL/GenBank/DDBJ whole genome shotgun (WGS) entry which is preliminary data.</text>
</comment>
<keyword evidence="2" id="KW-1185">Reference proteome</keyword>
<reference evidence="1 2" key="1">
    <citation type="submission" date="2018-08" db="EMBL/GenBank/DDBJ databases">
        <title>A genome reference for cultivated species of the human gut microbiota.</title>
        <authorList>
            <person name="Zou Y."/>
            <person name="Xue W."/>
            <person name="Luo G."/>
        </authorList>
    </citation>
    <scope>NUCLEOTIDE SEQUENCE [LARGE SCALE GENOMIC DNA]</scope>
    <source>
        <strain evidence="1 2">AF37-2AT</strain>
    </source>
</reference>
<dbReference type="EMBL" id="QVLX01000026">
    <property type="protein sequence ID" value="RGE84228.1"/>
    <property type="molecule type" value="Genomic_DNA"/>
</dbReference>
<protein>
    <submittedName>
        <fullName evidence="1">Uncharacterized protein</fullName>
    </submittedName>
</protein>
<sequence>MRVLHFSVNEQNIKKSGDFSGIVKGSKGYLKAEFSFGSEWSRRKAAASFFTEGKEYAVPIIRNRCIVPDDVTDADYFRVQVVGLEKGQIIKTNKVLVRQEG</sequence>
<accession>A0A3E3JXY5</accession>
<evidence type="ECO:0000313" key="1">
    <source>
        <dbReference type="EMBL" id="RGE84228.1"/>
    </source>
</evidence>
<dbReference type="RefSeq" id="WP_117493962.1">
    <property type="nucleotide sequence ID" value="NZ_CALBAT010000001.1"/>
</dbReference>
<dbReference type="OrthoDB" id="2058481at2"/>
<evidence type="ECO:0000313" key="2">
    <source>
        <dbReference type="Proteomes" id="UP000261080"/>
    </source>
</evidence>